<dbReference type="AlphaFoldDB" id="A0A815CM97"/>
<keyword evidence="1" id="KW-0472">Membrane</keyword>
<organism evidence="2 3">
    <name type="scientific">Adineta steineri</name>
    <dbReference type="NCBI Taxonomy" id="433720"/>
    <lineage>
        <taxon>Eukaryota</taxon>
        <taxon>Metazoa</taxon>
        <taxon>Spiralia</taxon>
        <taxon>Gnathifera</taxon>
        <taxon>Rotifera</taxon>
        <taxon>Eurotatoria</taxon>
        <taxon>Bdelloidea</taxon>
        <taxon>Adinetida</taxon>
        <taxon>Adinetidae</taxon>
        <taxon>Adineta</taxon>
    </lineage>
</organism>
<keyword evidence="1" id="KW-0812">Transmembrane</keyword>
<dbReference type="Proteomes" id="UP000663845">
    <property type="component" value="Unassembled WGS sequence"/>
</dbReference>
<evidence type="ECO:0000313" key="2">
    <source>
        <dbReference type="EMBL" id="CAF1285618.1"/>
    </source>
</evidence>
<feature type="transmembrane region" description="Helical" evidence="1">
    <location>
        <begin position="60"/>
        <end position="84"/>
    </location>
</feature>
<accession>A0A815CM97</accession>
<comment type="caution">
    <text evidence="2">The sequence shown here is derived from an EMBL/GenBank/DDBJ whole genome shotgun (WGS) entry which is preliminary data.</text>
</comment>
<evidence type="ECO:0000313" key="3">
    <source>
        <dbReference type="Proteomes" id="UP000663845"/>
    </source>
</evidence>
<gene>
    <name evidence="2" type="ORF">JYZ213_LOCUS31483</name>
</gene>
<proteinExistence type="predicted"/>
<name>A0A815CM97_9BILA</name>
<protein>
    <submittedName>
        <fullName evidence="2">Uncharacterized protein</fullName>
    </submittedName>
</protein>
<keyword evidence="1" id="KW-1133">Transmembrane helix</keyword>
<reference evidence="2" key="1">
    <citation type="submission" date="2021-02" db="EMBL/GenBank/DDBJ databases">
        <authorList>
            <person name="Nowell W R."/>
        </authorList>
    </citation>
    <scope>NUCLEOTIDE SEQUENCE</scope>
</reference>
<evidence type="ECO:0000256" key="1">
    <source>
        <dbReference type="SAM" id="Phobius"/>
    </source>
</evidence>
<dbReference type="EMBL" id="CAJNOG010000532">
    <property type="protein sequence ID" value="CAF1285618.1"/>
    <property type="molecule type" value="Genomic_DNA"/>
</dbReference>
<sequence length="385" mass="41482">MQKQARVTQRNIQFQETVQIRHIPANDEQQNEIQTDATWNPNLRDKNVFKDEKPKTQKRIVIGIILAGCLILAAVIGGIVAAVITSKSSSTADNSLSYNANCDVGSNQCISSKGLYCPNGFCSCTSPLSWNSVNSTCALLTYNKTCTSSSQCDSSLQLVCTNQVCQCNSYYTYNTSSRVCTLILNNTLTYGDTCTVGSNQCESSAGLVCTGNCSCTTTKAWNVSACSCPSETFLNSSGLCETQRLYNQTCVVGSMQCDSSRGLSCNNSICTCDATKYWNMNFQQCYQRLNYSQACGADSDCIPTLSCPTVSGVCNCPSYLSDYTCNCLNTQYYNPSTMQCVSRATLGGSCTTSLNYTCLTSLYCNAGSCACPSGTTWISANSTCV</sequence>